<organism evidence="17 18">
    <name type="scientific">Marinobacter lipolyticus SM19</name>
    <dbReference type="NCBI Taxonomy" id="1318628"/>
    <lineage>
        <taxon>Bacteria</taxon>
        <taxon>Pseudomonadati</taxon>
        <taxon>Pseudomonadota</taxon>
        <taxon>Gammaproteobacteria</taxon>
        <taxon>Pseudomonadales</taxon>
        <taxon>Marinobacteraceae</taxon>
        <taxon>Marinobacter</taxon>
    </lineage>
</organism>
<evidence type="ECO:0000256" key="3">
    <source>
        <dbReference type="ARBA" id="ARBA00004496"/>
    </source>
</evidence>
<dbReference type="AlphaFoldDB" id="R8AW66"/>
<comment type="similarity">
    <text evidence="14 16">Belongs to the type III pantothenate kinase family.</text>
</comment>
<keyword evidence="9 16" id="KW-0547">Nucleotide-binding</keyword>
<keyword evidence="13 16" id="KW-0173">Coenzyme A biosynthesis</keyword>
<evidence type="ECO:0000256" key="15">
    <source>
        <dbReference type="ARBA" id="ARBA00040883"/>
    </source>
</evidence>
<dbReference type="Gene3D" id="3.30.420.40">
    <property type="match status" value="2"/>
</dbReference>
<dbReference type="SUPFAM" id="SSF53067">
    <property type="entry name" value="Actin-like ATPase domain"/>
    <property type="match status" value="2"/>
</dbReference>
<dbReference type="EMBL" id="ASAD01000029">
    <property type="protein sequence ID" value="EON90570.1"/>
    <property type="molecule type" value="Genomic_DNA"/>
</dbReference>
<dbReference type="RefSeq" id="WP_012139871.1">
    <property type="nucleotide sequence ID" value="NZ_KE007309.1"/>
</dbReference>
<dbReference type="Pfam" id="PF03309">
    <property type="entry name" value="Pan_kinase"/>
    <property type="match status" value="1"/>
</dbReference>
<keyword evidence="18" id="KW-1185">Reference proteome</keyword>
<keyword evidence="8 16" id="KW-0808">Transferase</keyword>
<evidence type="ECO:0000313" key="17">
    <source>
        <dbReference type="EMBL" id="EON90570.1"/>
    </source>
</evidence>
<dbReference type="PANTHER" id="PTHR34265:SF1">
    <property type="entry name" value="TYPE III PANTOTHENATE KINASE"/>
    <property type="match status" value="1"/>
</dbReference>
<evidence type="ECO:0000256" key="5">
    <source>
        <dbReference type="ARBA" id="ARBA00011738"/>
    </source>
</evidence>
<evidence type="ECO:0000256" key="10">
    <source>
        <dbReference type="ARBA" id="ARBA00022777"/>
    </source>
</evidence>
<dbReference type="EC" id="2.7.1.33" evidence="6 16"/>
<dbReference type="Proteomes" id="UP000016540">
    <property type="component" value="Unassembled WGS sequence"/>
</dbReference>
<dbReference type="PANTHER" id="PTHR34265">
    <property type="entry name" value="TYPE III PANTOTHENATE KINASE"/>
    <property type="match status" value="1"/>
</dbReference>
<dbReference type="GO" id="GO:0005737">
    <property type="term" value="C:cytoplasm"/>
    <property type="evidence" value="ECO:0007669"/>
    <property type="project" value="UniProtKB-SubCell"/>
</dbReference>
<dbReference type="OrthoDB" id="9781305at2"/>
<evidence type="ECO:0000256" key="6">
    <source>
        <dbReference type="ARBA" id="ARBA00012102"/>
    </source>
</evidence>
<comment type="cofactor">
    <cofactor evidence="2">
        <name>K(+)</name>
        <dbReference type="ChEBI" id="CHEBI:29103"/>
    </cofactor>
</comment>
<keyword evidence="16" id="KW-0479">Metal-binding</keyword>
<dbReference type="eggNOG" id="COG1521">
    <property type="taxonomic scope" value="Bacteria"/>
</dbReference>
<evidence type="ECO:0000313" key="18">
    <source>
        <dbReference type="Proteomes" id="UP000016540"/>
    </source>
</evidence>
<evidence type="ECO:0000256" key="12">
    <source>
        <dbReference type="ARBA" id="ARBA00022958"/>
    </source>
</evidence>
<comment type="catalytic activity">
    <reaction evidence="1 16">
        <text>(R)-pantothenate + ATP = (R)-4'-phosphopantothenate + ADP + H(+)</text>
        <dbReference type="Rhea" id="RHEA:16373"/>
        <dbReference type="ChEBI" id="CHEBI:10986"/>
        <dbReference type="ChEBI" id="CHEBI:15378"/>
        <dbReference type="ChEBI" id="CHEBI:29032"/>
        <dbReference type="ChEBI" id="CHEBI:30616"/>
        <dbReference type="ChEBI" id="CHEBI:456216"/>
        <dbReference type="EC" id="2.7.1.33"/>
    </reaction>
</comment>
<evidence type="ECO:0000256" key="8">
    <source>
        <dbReference type="ARBA" id="ARBA00022679"/>
    </source>
</evidence>
<feature type="binding site" evidence="16">
    <location>
        <begin position="97"/>
        <end position="100"/>
    </location>
    <ligand>
        <name>substrate</name>
    </ligand>
</feature>
<comment type="caution">
    <text evidence="17">The sequence shown here is derived from an EMBL/GenBank/DDBJ whole genome shotgun (WGS) entry which is preliminary data.</text>
</comment>
<keyword evidence="12 16" id="KW-0630">Potassium</keyword>
<evidence type="ECO:0000256" key="2">
    <source>
        <dbReference type="ARBA" id="ARBA00001958"/>
    </source>
</evidence>
<dbReference type="GO" id="GO:0046872">
    <property type="term" value="F:metal ion binding"/>
    <property type="evidence" value="ECO:0007669"/>
    <property type="project" value="UniProtKB-KW"/>
</dbReference>
<evidence type="ECO:0000256" key="7">
    <source>
        <dbReference type="ARBA" id="ARBA00022490"/>
    </source>
</evidence>
<dbReference type="GO" id="GO:0005524">
    <property type="term" value="F:ATP binding"/>
    <property type="evidence" value="ECO:0007669"/>
    <property type="project" value="UniProtKB-UniRule"/>
</dbReference>
<dbReference type="UniPathway" id="UPA00241">
    <property type="reaction ID" value="UER00352"/>
</dbReference>
<dbReference type="InterPro" id="IPR004619">
    <property type="entry name" value="Type_III_PanK"/>
</dbReference>
<keyword evidence="7 16" id="KW-0963">Cytoplasm</keyword>
<dbReference type="STRING" id="1318628.MARLIPOL_18095"/>
<evidence type="ECO:0000256" key="14">
    <source>
        <dbReference type="ARBA" id="ARBA00038036"/>
    </source>
</evidence>
<proteinExistence type="inferred from homology"/>
<comment type="subcellular location">
    <subcellularLocation>
        <location evidence="3 16">Cytoplasm</location>
    </subcellularLocation>
</comment>
<evidence type="ECO:0000256" key="16">
    <source>
        <dbReference type="HAMAP-Rule" id="MF_01274"/>
    </source>
</evidence>
<feature type="binding site" evidence="16">
    <location>
        <begin position="6"/>
        <end position="13"/>
    </location>
    <ligand>
        <name>ATP</name>
        <dbReference type="ChEBI" id="CHEBI:30616"/>
    </ligand>
</feature>
<dbReference type="GO" id="GO:0015937">
    <property type="term" value="P:coenzyme A biosynthetic process"/>
    <property type="evidence" value="ECO:0007669"/>
    <property type="project" value="UniProtKB-UniRule"/>
</dbReference>
<protein>
    <recommendedName>
        <fullName evidence="15 16">Type III pantothenate kinase</fullName>
        <ecNumber evidence="6 16">2.7.1.33</ecNumber>
    </recommendedName>
    <alternativeName>
        <fullName evidence="16">PanK-III</fullName>
    </alternativeName>
    <alternativeName>
        <fullName evidence="16">Pantothenic acid kinase</fullName>
    </alternativeName>
</protein>
<evidence type="ECO:0000256" key="13">
    <source>
        <dbReference type="ARBA" id="ARBA00022993"/>
    </source>
</evidence>
<dbReference type="CDD" id="cd24015">
    <property type="entry name" value="ASKHA_NBD_PanK-III"/>
    <property type="match status" value="1"/>
</dbReference>
<gene>
    <name evidence="16" type="primary">coaX</name>
    <name evidence="17" type="ORF">MARLIPOL_18095</name>
</gene>
<keyword evidence="10 16" id="KW-0418">Kinase</keyword>
<comment type="cofactor">
    <cofactor evidence="16">
        <name>NH4(+)</name>
        <dbReference type="ChEBI" id="CHEBI:28938"/>
    </cofactor>
    <cofactor evidence="16">
        <name>K(+)</name>
        <dbReference type="ChEBI" id="CHEBI:29103"/>
    </cofactor>
    <text evidence="16">A monovalent cation. Ammonium or potassium.</text>
</comment>
<feature type="binding site" evidence="16">
    <location>
        <position position="174"/>
    </location>
    <ligand>
        <name>substrate</name>
    </ligand>
</feature>
<feature type="binding site" evidence="16">
    <location>
        <position position="90"/>
    </location>
    <ligand>
        <name>substrate</name>
    </ligand>
</feature>
<feature type="active site" description="Proton acceptor" evidence="16">
    <location>
        <position position="99"/>
    </location>
</feature>
<dbReference type="PATRIC" id="fig|1318628.3.peg.3613"/>
<evidence type="ECO:0000256" key="9">
    <source>
        <dbReference type="ARBA" id="ARBA00022741"/>
    </source>
</evidence>
<name>R8AW66_9GAMM</name>
<feature type="binding site" evidence="16">
    <location>
        <position position="119"/>
    </location>
    <ligand>
        <name>K(+)</name>
        <dbReference type="ChEBI" id="CHEBI:29103"/>
    </ligand>
</feature>
<dbReference type="HAMAP" id="MF_01274">
    <property type="entry name" value="Pantothen_kinase_3"/>
    <property type="match status" value="1"/>
</dbReference>
<reference evidence="17 18" key="1">
    <citation type="journal article" date="2013" name="Genome Announc.">
        <title>Draft Genome Sequence of the Moderately Halophilic Bacterium Marinobacter lipolyticus Strain SM19.</title>
        <authorList>
            <person name="Papke R.T."/>
            <person name="de la Haba R.R."/>
            <person name="Infante-Dominguez C."/>
            <person name="Perez D."/>
            <person name="Sanchez-Porro C."/>
            <person name="Lapierre P."/>
            <person name="Ventosa A."/>
        </authorList>
    </citation>
    <scope>NUCLEOTIDE SEQUENCE [LARGE SCALE GENOMIC DNA]</scope>
    <source>
        <strain evidence="17 18">SM19</strain>
    </source>
</reference>
<dbReference type="HOGENOM" id="CLU_066627_0_0_6"/>
<evidence type="ECO:0000256" key="11">
    <source>
        <dbReference type="ARBA" id="ARBA00022840"/>
    </source>
</evidence>
<dbReference type="InterPro" id="IPR043129">
    <property type="entry name" value="ATPase_NBD"/>
</dbReference>
<comment type="subunit">
    <text evidence="5 16">Homodimer.</text>
</comment>
<feature type="binding site" evidence="16">
    <location>
        <position position="122"/>
    </location>
    <ligand>
        <name>ATP</name>
        <dbReference type="ChEBI" id="CHEBI:30616"/>
    </ligand>
</feature>
<comment type="pathway">
    <text evidence="4 16">Cofactor biosynthesis; coenzyme A biosynthesis; CoA from (R)-pantothenate: step 1/5.</text>
</comment>
<evidence type="ECO:0000256" key="4">
    <source>
        <dbReference type="ARBA" id="ARBA00005225"/>
    </source>
</evidence>
<dbReference type="GO" id="GO:0004594">
    <property type="term" value="F:pantothenate kinase activity"/>
    <property type="evidence" value="ECO:0007669"/>
    <property type="project" value="UniProtKB-UniRule"/>
</dbReference>
<evidence type="ECO:0000256" key="1">
    <source>
        <dbReference type="ARBA" id="ARBA00001206"/>
    </source>
</evidence>
<sequence length="244" mass="26181">MRLLIDAGNTRVKWQLMDGSIRVLEGVGALDSDPFANLSDVGGKISRVAVSTVASEARRCELAEALSCYTPVPPCFYWSEVERAGLVNAYEDHEKMGADRWHAMYGAWTRHRGGFAVVDAGSAITIDYVGAGGKHLGGYILPGRRMMLRSLRNDAARIGFEDHRSDAGEPGASTTECVHHGLFWLWQSIADRIHHDCSAQAIGRVLVTGGDASGILAAGLEAEHLPDLVLQGLAAIDAEAVGRS</sequence>
<keyword evidence="11 16" id="KW-0067">ATP-binding</keyword>
<dbReference type="NCBIfam" id="TIGR00671">
    <property type="entry name" value="baf"/>
    <property type="match status" value="1"/>
</dbReference>
<comment type="function">
    <text evidence="16">Catalyzes the phosphorylation of pantothenate (Pan), the first step in CoA biosynthesis.</text>
</comment>
<accession>R8AW66</accession>